<dbReference type="PANTHER" id="PTHR40275:SF1">
    <property type="entry name" value="SSL7038 PROTEIN"/>
    <property type="match status" value="1"/>
</dbReference>
<dbReference type="PANTHER" id="PTHR40275">
    <property type="entry name" value="SSL7038 PROTEIN"/>
    <property type="match status" value="1"/>
</dbReference>
<protein>
    <submittedName>
        <fullName evidence="1">Putative addiction module antidote protein</fullName>
    </submittedName>
</protein>
<accession>A0A4V2UUZ1</accession>
<dbReference type="SUPFAM" id="SSF47413">
    <property type="entry name" value="lambda repressor-like DNA-binding domains"/>
    <property type="match status" value="1"/>
</dbReference>
<dbReference type="Proteomes" id="UP000295536">
    <property type="component" value="Unassembled WGS sequence"/>
</dbReference>
<dbReference type="AlphaFoldDB" id="A0A4V2UUZ1"/>
<reference evidence="2 4" key="2">
    <citation type="submission" date="2019-07" db="EMBL/GenBank/DDBJ databases">
        <title>Tepidimonas ignava SPS-1037 draft genome.</title>
        <authorList>
            <person name="Da Costa M.S."/>
            <person name="Froufe H.J.C."/>
            <person name="Egas C."/>
            <person name="Albuquerque L."/>
        </authorList>
    </citation>
    <scope>NUCLEOTIDE SEQUENCE [LARGE SCALE GENOMIC DNA]</scope>
    <source>
        <strain evidence="2 4">SPS-1037</strain>
    </source>
</reference>
<dbReference type="GO" id="GO:0003677">
    <property type="term" value="F:DNA binding"/>
    <property type="evidence" value="ECO:0007669"/>
    <property type="project" value="InterPro"/>
</dbReference>
<evidence type="ECO:0000313" key="1">
    <source>
        <dbReference type="EMBL" id="TCS93727.1"/>
    </source>
</evidence>
<comment type="caution">
    <text evidence="1">The sequence shown here is derived from an EMBL/GenBank/DDBJ whole genome shotgun (WGS) entry which is preliminary data.</text>
</comment>
<evidence type="ECO:0000313" key="3">
    <source>
        <dbReference type="Proteomes" id="UP000295536"/>
    </source>
</evidence>
<proteinExistence type="predicted"/>
<dbReference type="EMBL" id="VJNC01000026">
    <property type="protein sequence ID" value="TSE18396.1"/>
    <property type="molecule type" value="Genomic_DNA"/>
</dbReference>
<keyword evidence="4" id="KW-1185">Reference proteome</keyword>
<dbReference type="EMBL" id="SMAH01000024">
    <property type="protein sequence ID" value="TCS93727.1"/>
    <property type="molecule type" value="Genomic_DNA"/>
</dbReference>
<dbReference type="OrthoDB" id="9798416at2"/>
<dbReference type="InterPro" id="IPR001387">
    <property type="entry name" value="Cro/C1-type_HTH"/>
</dbReference>
<dbReference type="NCBIfam" id="TIGR02684">
    <property type="entry name" value="dnstrm_HI1420"/>
    <property type="match status" value="1"/>
</dbReference>
<dbReference type="Proteomes" id="UP000315577">
    <property type="component" value="Unassembled WGS sequence"/>
</dbReference>
<dbReference type="Gene3D" id="1.10.260.40">
    <property type="entry name" value="lambda repressor-like DNA-binding domains"/>
    <property type="match status" value="1"/>
</dbReference>
<dbReference type="Pfam" id="PF21716">
    <property type="entry name" value="dnstrm_HI1420"/>
    <property type="match status" value="1"/>
</dbReference>
<reference evidence="1 3" key="1">
    <citation type="submission" date="2019-03" db="EMBL/GenBank/DDBJ databases">
        <title>Genomic Encyclopedia of Type Strains, Phase IV (KMG-IV): sequencing the most valuable type-strain genomes for metagenomic binning, comparative biology and taxonomic classification.</title>
        <authorList>
            <person name="Goeker M."/>
        </authorList>
    </citation>
    <scope>NUCLEOTIDE SEQUENCE [LARGE SCALE GENOMIC DNA]</scope>
    <source>
        <strain evidence="1 3">DSM 12034</strain>
    </source>
</reference>
<evidence type="ECO:0000313" key="2">
    <source>
        <dbReference type="EMBL" id="TSE18396.1"/>
    </source>
</evidence>
<dbReference type="RefSeq" id="WP_132963684.1">
    <property type="nucleotide sequence ID" value="NZ_SMAH01000024.1"/>
</dbReference>
<evidence type="ECO:0000313" key="4">
    <source>
        <dbReference type="Proteomes" id="UP000315577"/>
    </source>
</evidence>
<organism evidence="1 3">
    <name type="scientific">Tepidimonas ignava</name>
    <dbReference type="NCBI Taxonomy" id="114249"/>
    <lineage>
        <taxon>Bacteria</taxon>
        <taxon>Pseudomonadati</taxon>
        <taxon>Pseudomonadota</taxon>
        <taxon>Betaproteobacteria</taxon>
        <taxon>Burkholderiales</taxon>
        <taxon>Tepidimonas</taxon>
    </lineage>
</organism>
<sequence>MSRPDRPHDETLIALMRDDPAFAAELLSAALAEAQQPGGREALLTTLRCYAEAKGMSAIAQETGLSRESLYRALSARGNPTLKTLLAVLKALGLRLGVERSEKSAAAA</sequence>
<dbReference type="InterPro" id="IPR014057">
    <property type="entry name" value="HI1420"/>
</dbReference>
<dbReference type="InterPro" id="IPR010982">
    <property type="entry name" value="Lambda_DNA-bd_dom_sf"/>
</dbReference>
<name>A0A4V2UUZ1_9BURK</name>
<dbReference type="CDD" id="cd00093">
    <property type="entry name" value="HTH_XRE"/>
    <property type="match status" value="1"/>
</dbReference>
<gene>
    <name evidence="1" type="ORF">EDC36_12413</name>
    <name evidence="2" type="ORF">Tigna_02559</name>
</gene>